<accession>A0A919K9A6</accession>
<reference evidence="2" key="1">
    <citation type="submission" date="2021-01" db="EMBL/GenBank/DDBJ databases">
        <title>Whole genome shotgun sequence of Actinoplanes rishiriensis NBRC 108556.</title>
        <authorList>
            <person name="Komaki H."/>
            <person name="Tamura T."/>
        </authorList>
    </citation>
    <scope>NUCLEOTIDE SEQUENCE</scope>
    <source>
        <strain evidence="2">NBRC 108556</strain>
    </source>
</reference>
<organism evidence="2 3">
    <name type="scientific">Paractinoplanes rishiriensis</name>
    <dbReference type="NCBI Taxonomy" id="1050105"/>
    <lineage>
        <taxon>Bacteria</taxon>
        <taxon>Bacillati</taxon>
        <taxon>Actinomycetota</taxon>
        <taxon>Actinomycetes</taxon>
        <taxon>Micromonosporales</taxon>
        <taxon>Micromonosporaceae</taxon>
        <taxon>Paractinoplanes</taxon>
    </lineage>
</organism>
<keyword evidence="1" id="KW-0812">Transmembrane</keyword>
<dbReference type="RefSeq" id="WP_203789490.1">
    <property type="nucleotide sequence ID" value="NZ_BOMV01000097.1"/>
</dbReference>
<dbReference type="EMBL" id="BOMV01000097">
    <property type="protein sequence ID" value="GIF01068.1"/>
    <property type="molecule type" value="Genomic_DNA"/>
</dbReference>
<dbReference type="AlphaFoldDB" id="A0A919K9A6"/>
<feature type="transmembrane region" description="Helical" evidence="1">
    <location>
        <begin position="182"/>
        <end position="204"/>
    </location>
</feature>
<feature type="transmembrane region" description="Helical" evidence="1">
    <location>
        <begin position="52"/>
        <end position="71"/>
    </location>
</feature>
<keyword evidence="3" id="KW-1185">Reference proteome</keyword>
<gene>
    <name evidence="2" type="ORF">Ari01nite_85320</name>
</gene>
<evidence type="ECO:0000256" key="1">
    <source>
        <dbReference type="SAM" id="Phobius"/>
    </source>
</evidence>
<feature type="transmembrane region" description="Helical" evidence="1">
    <location>
        <begin position="123"/>
        <end position="142"/>
    </location>
</feature>
<proteinExistence type="predicted"/>
<keyword evidence="1" id="KW-1133">Transmembrane helix</keyword>
<comment type="caution">
    <text evidence="2">The sequence shown here is derived from an EMBL/GenBank/DDBJ whole genome shotgun (WGS) entry which is preliminary data.</text>
</comment>
<keyword evidence="1" id="KW-0472">Membrane</keyword>
<dbReference type="Proteomes" id="UP000636960">
    <property type="component" value="Unassembled WGS sequence"/>
</dbReference>
<feature type="transmembrane region" description="Helical" evidence="1">
    <location>
        <begin position="154"/>
        <end position="176"/>
    </location>
</feature>
<feature type="transmembrane region" description="Helical" evidence="1">
    <location>
        <begin position="83"/>
        <end position="103"/>
    </location>
</feature>
<sequence>MNLFRTHGWRLALVTSGILMLIGGPMHPEADAKHPLREELAIMTAHPDWIPAHLFVVLSTALLAVGLVAAYRRKAWPAIHRALGIAALAVSLYVVETIFHLAAAVDSHALHHGGAAPVAFTHVGLSVLLYPVSGLAVAYLASRQLVAWRGPRRFAGLPGVAGGLMHALSVPLVLALPNTELTPMFAGSAVLIAVWSLVTGLAGAPRPAAVPAERQPAAV</sequence>
<evidence type="ECO:0000313" key="3">
    <source>
        <dbReference type="Proteomes" id="UP000636960"/>
    </source>
</evidence>
<evidence type="ECO:0000313" key="2">
    <source>
        <dbReference type="EMBL" id="GIF01068.1"/>
    </source>
</evidence>
<protein>
    <submittedName>
        <fullName evidence="2">Uncharacterized protein</fullName>
    </submittedName>
</protein>
<name>A0A919K9A6_9ACTN</name>